<accession>A0A136A2K6</accession>
<comment type="caution">
    <text evidence="1">The sequence shown here is derived from an EMBL/GenBank/DDBJ whole genome shotgun (WGS) entry which is preliminary data.</text>
</comment>
<dbReference type="STRING" id="1799789.AX660_13515"/>
<dbReference type="OrthoDB" id="6072362at2"/>
<name>A0A136A2K6_9ALTE</name>
<reference evidence="2" key="1">
    <citation type="submission" date="2016-02" db="EMBL/GenBank/DDBJ databases">
        <authorList>
            <person name="Schultz-Johansen M."/>
            <person name="Glaring M.A."/>
            <person name="Bech P.K."/>
            <person name="Stougaard P."/>
        </authorList>
    </citation>
    <scope>NUCLEOTIDE SEQUENCE [LARGE SCALE GENOMIC DNA]</scope>
    <source>
        <strain evidence="2">S66</strain>
    </source>
</reference>
<gene>
    <name evidence="1" type="ORF">AX660_13515</name>
</gene>
<dbReference type="Proteomes" id="UP000070299">
    <property type="component" value="Unassembled WGS sequence"/>
</dbReference>
<dbReference type="RefSeq" id="WP_068377099.1">
    <property type="nucleotide sequence ID" value="NZ_LSNE01000005.1"/>
</dbReference>
<evidence type="ECO:0000313" key="2">
    <source>
        <dbReference type="Proteomes" id="UP000070299"/>
    </source>
</evidence>
<organism evidence="1 2">
    <name type="scientific">Paraglaciecola hydrolytica</name>
    <dbReference type="NCBI Taxonomy" id="1799789"/>
    <lineage>
        <taxon>Bacteria</taxon>
        <taxon>Pseudomonadati</taxon>
        <taxon>Pseudomonadota</taxon>
        <taxon>Gammaproteobacteria</taxon>
        <taxon>Alteromonadales</taxon>
        <taxon>Alteromonadaceae</taxon>
        <taxon>Paraglaciecola</taxon>
    </lineage>
</organism>
<proteinExistence type="predicted"/>
<sequence length="531" mass="55326">MMKKTSTSFALNEPLRHNCHAKPLTRREFIAQGFMAGVGTVCSGSVFSLLANTNKAHAGLSSDLEALKSSCGIAAQGAGKIPFIVFDLAGGANIAGSNVLVGGRGGQLDFLSTAGYSKLGLPGDMVPPIANPTTGLSDFINTELGLAFHSDSAFLRGIQDKLAITNRANVNGAVIPARSENDTGNNPHNPMYGINRVGADGSLLTLVGSRNSDSGGNSMAPTMMINAAKRPTKIDRPSDVTGLVDTGDLVGLLSQQDSVLVMESIQRISAMKLGKVNTQITSDDVLKDLVNCGYVKSADITDRFGDPSSLNPALDADLVGDGGIFSAEEFANDGEFQKTASVIKLVINGFAGAGTITMGGFDYHTGDRSTGETRDLRAGRCMGACLEYAARKGMPLMMYVCSDGSVSSNGMVDNSMNGRGKGVWTGDNSSTAASFFLVYNPNGTPQLLGSTVEQQAKHQQLGYMRSDASVETGATPAANNVNLLVETVVLNYLALHGEQGQFGSLFPQNGLGNAALLDSLTAFEPIVSGVI</sequence>
<dbReference type="AlphaFoldDB" id="A0A136A2K6"/>
<evidence type="ECO:0000313" key="1">
    <source>
        <dbReference type="EMBL" id="KXI29489.1"/>
    </source>
</evidence>
<dbReference type="EMBL" id="LSNE01000005">
    <property type="protein sequence ID" value="KXI29489.1"/>
    <property type="molecule type" value="Genomic_DNA"/>
</dbReference>
<protein>
    <submittedName>
        <fullName evidence="1">General secretion pathway protein GspF</fullName>
    </submittedName>
</protein>
<keyword evidence="2" id="KW-1185">Reference proteome</keyword>